<protein>
    <submittedName>
        <fullName evidence="1">Uncharacterized protein</fullName>
    </submittedName>
</protein>
<dbReference type="AlphaFoldDB" id="A0A316X512"/>
<dbReference type="Proteomes" id="UP000236182">
    <property type="component" value="Unassembled WGS sequence"/>
</dbReference>
<name>A0A316X512_9FLAO</name>
<sequence length="215" mass="25601">MNEKKLLLPKHPEKLKKLNNSQQFNSIMKKNRSLYKFLITLLLFIPVYTFSQTYLDVEKYKSKIGAPIHNVLKSFKQKKKIEDDSFGISTKSVQINKYYYLSFHETEDNDSVGYITFYSGNKLDKQYTSKNWYTIVKYYSDKLKLVEINVVVLGQKNKFKDYNEAIKFLQSQNIDDLDTYMASFNTDDHLTYHFMINEDVLYYKIERTDNQENAD</sequence>
<proteinExistence type="predicted"/>
<comment type="caution">
    <text evidence="1">The sequence shown here is derived from an EMBL/GenBank/DDBJ whole genome shotgun (WGS) entry which is preliminary data.</text>
</comment>
<evidence type="ECO:0000313" key="1">
    <source>
        <dbReference type="EMBL" id="PWN67886.1"/>
    </source>
</evidence>
<reference evidence="1" key="1">
    <citation type="submission" date="2018-04" db="EMBL/GenBank/DDBJ databases">
        <title>Draft Genome Sequences of Chryseobacterium lactis NCTC11390T isolated from milk, Chryseobacterium oncorhynchi 701B-08T from rainbow trout, and Chryseobacterium viscerum 687B-08T from diseased fish.</title>
        <authorList>
            <person name="Jeong J.-J."/>
            <person name="Lee Y.J."/>
            <person name="Pathiraja D."/>
            <person name="Park B."/>
            <person name="Choi I.-G."/>
            <person name="Kim K.D."/>
        </authorList>
    </citation>
    <scope>NUCLEOTIDE SEQUENCE [LARGE SCALE GENOMIC DNA]</scope>
    <source>
        <strain evidence="1">701B-08</strain>
    </source>
</reference>
<keyword evidence="2" id="KW-1185">Reference proteome</keyword>
<evidence type="ECO:0000313" key="2">
    <source>
        <dbReference type="Proteomes" id="UP000236182"/>
    </source>
</evidence>
<accession>A0A316X512</accession>
<dbReference type="EMBL" id="PPEI02000001">
    <property type="protein sequence ID" value="PWN67886.1"/>
    <property type="molecule type" value="Genomic_DNA"/>
</dbReference>
<gene>
    <name evidence="1" type="ORF">C1638_004625</name>
</gene>
<organism evidence="1 2">
    <name type="scientific">Chryseobacterium oncorhynchi</name>
    <dbReference type="NCBI Taxonomy" id="741074"/>
    <lineage>
        <taxon>Bacteria</taxon>
        <taxon>Pseudomonadati</taxon>
        <taxon>Bacteroidota</taxon>
        <taxon>Flavobacteriia</taxon>
        <taxon>Flavobacteriales</taxon>
        <taxon>Weeksellaceae</taxon>
        <taxon>Chryseobacterium group</taxon>
        <taxon>Chryseobacterium</taxon>
    </lineage>
</organism>